<gene>
    <name evidence="2" type="ORF">ACAOBT_LOCUS15366</name>
</gene>
<dbReference type="Proteomes" id="UP001152888">
    <property type="component" value="Unassembled WGS sequence"/>
</dbReference>
<evidence type="ECO:0000256" key="1">
    <source>
        <dbReference type="SAM" id="MobiDB-lite"/>
    </source>
</evidence>
<dbReference type="AlphaFoldDB" id="A0A9P0KSJ7"/>
<organism evidence="2 3">
    <name type="scientific">Acanthoscelides obtectus</name>
    <name type="common">Bean weevil</name>
    <name type="synonym">Bruchus obtectus</name>
    <dbReference type="NCBI Taxonomy" id="200917"/>
    <lineage>
        <taxon>Eukaryota</taxon>
        <taxon>Metazoa</taxon>
        <taxon>Ecdysozoa</taxon>
        <taxon>Arthropoda</taxon>
        <taxon>Hexapoda</taxon>
        <taxon>Insecta</taxon>
        <taxon>Pterygota</taxon>
        <taxon>Neoptera</taxon>
        <taxon>Endopterygota</taxon>
        <taxon>Coleoptera</taxon>
        <taxon>Polyphaga</taxon>
        <taxon>Cucujiformia</taxon>
        <taxon>Chrysomeloidea</taxon>
        <taxon>Chrysomelidae</taxon>
        <taxon>Bruchinae</taxon>
        <taxon>Bruchini</taxon>
        <taxon>Acanthoscelides</taxon>
    </lineage>
</organism>
<dbReference type="EMBL" id="CAKOFQ010006931">
    <property type="protein sequence ID" value="CAH1983099.1"/>
    <property type="molecule type" value="Genomic_DNA"/>
</dbReference>
<protein>
    <submittedName>
        <fullName evidence="2">Uncharacterized protein</fullName>
    </submittedName>
</protein>
<name>A0A9P0KSJ7_ACAOB</name>
<proteinExistence type="predicted"/>
<reference evidence="2" key="1">
    <citation type="submission" date="2022-03" db="EMBL/GenBank/DDBJ databases">
        <authorList>
            <person name="Sayadi A."/>
        </authorList>
    </citation>
    <scope>NUCLEOTIDE SEQUENCE</scope>
</reference>
<comment type="caution">
    <text evidence="2">The sequence shown here is derived from an EMBL/GenBank/DDBJ whole genome shotgun (WGS) entry which is preliminary data.</text>
</comment>
<feature type="compositionally biased region" description="Basic and acidic residues" evidence="1">
    <location>
        <begin position="13"/>
        <end position="28"/>
    </location>
</feature>
<evidence type="ECO:0000313" key="3">
    <source>
        <dbReference type="Proteomes" id="UP001152888"/>
    </source>
</evidence>
<evidence type="ECO:0000313" key="2">
    <source>
        <dbReference type="EMBL" id="CAH1983099.1"/>
    </source>
</evidence>
<sequence>MDQKNKASKLKKRVMDTIKETKNEETKKTKTTSKNETNKKAKWTIDVSSSDSGTDNDKTS</sequence>
<feature type="region of interest" description="Disordered" evidence="1">
    <location>
        <begin position="1"/>
        <end position="60"/>
    </location>
</feature>
<accession>A0A9P0KSJ7</accession>
<keyword evidence="3" id="KW-1185">Reference proteome</keyword>
<feature type="compositionally biased region" description="Basic residues" evidence="1">
    <location>
        <begin position="1"/>
        <end position="12"/>
    </location>
</feature>